<feature type="transmembrane region" description="Helical" evidence="8">
    <location>
        <begin position="279"/>
        <end position="298"/>
    </location>
</feature>
<comment type="caution">
    <text evidence="9">The sequence shown here is derived from an EMBL/GenBank/DDBJ whole genome shotgun (WGS) entry which is preliminary data.</text>
</comment>
<gene>
    <name evidence="9" type="ORF">DVH24_016754</name>
</gene>
<evidence type="ECO:0000313" key="10">
    <source>
        <dbReference type="Proteomes" id="UP000290289"/>
    </source>
</evidence>
<dbReference type="Pfam" id="PF06417">
    <property type="entry name" value="EMC4"/>
    <property type="match status" value="1"/>
</dbReference>
<evidence type="ECO:0000256" key="8">
    <source>
        <dbReference type="SAM" id="Phobius"/>
    </source>
</evidence>
<dbReference type="GO" id="GO:0005789">
    <property type="term" value="C:endoplasmic reticulum membrane"/>
    <property type="evidence" value="ECO:0007669"/>
    <property type="project" value="UniProtKB-SubCell"/>
</dbReference>
<dbReference type="EMBL" id="RDQH01000341">
    <property type="protein sequence ID" value="RXH73932.1"/>
    <property type="molecule type" value="Genomic_DNA"/>
</dbReference>
<evidence type="ECO:0000256" key="2">
    <source>
        <dbReference type="ARBA" id="ARBA00007715"/>
    </source>
</evidence>
<feature type="transmembrane region" description="Helical" evidence="8">
    <location>
        <begin position="318"/>
        <end position="340"/>
    </location>
</feature>
<keyword evidence="4 8" id="KW-0812">Transmembrane</keyword>
<name>A0A498HVA2_MALDO</name>
<comment type="subcellular location">
    <subcellularLocation>
        <location evidence="1">Endoplasmic reticulum membrane</location>
        <topology evidence="1">Multi-pass membrane protein</topology>
    </subcellularLocation>
</comment>
<proteinExistence type="inferred from homology"/>
<feature type="transmembrane region" description="Helical" evidence="8">
    <location>
        <begin position="246"/>
        <end position="267"/>
    </location>
</feature>
<evidence type="ECO:0000256" key="1">
    <source>
        <dbReference type="ARBA" id="ARBA00004477"/>
    </source>
</evidence>
<keyword evidence="6 8" id="KW-1133">Transmembrane helix</keyword>
<comment type="similarity">
    <text evidence="2">Belongs to the EMC4 family.</text>
</comment>
<dbReference type="STRING" id="3750.A0A498HVA2"/>
<dbReference type="AlphaFoldDB" id="A0A498HVA2"/>
<accession>A0A498HVA2</accession>
<keyword evidence="5" id="KW-0256">Endoplasmic reticulum</keyword>
<dbReference type="Proteomes" id="UP000290289">
    <property type="component" value="Chromosome 15"/>
</dbReference>
<keyword evidence="7 8" id="KW-0472">Membrane</keyword>
<keyword evidence="10" id="KW-1185">Reference proteome</keyword>
<evidence type="ECO:0000313" key="9">
    <source>
        <dbReference type="EMBL" id="RXH73932.1"/>
    </source>
</evidence>
<reference evidence="9 10" key="1">
    <citation type="submission" date="2018-10" db="EMBL/GenBank/DDBJ databases">
        <title>A high-quality apple genome assembly.</title>
        <authorList>
            <person name="Hu J."/>
        </authorList>
    </citation>
    <scope>NUCLEOTIDE SEQUENCE [LARGE SCALE GENOMIC DNA]</scope>
    <source>
        <strain evidence="10">cv. HFTH1</strain>
        <tissue evidence="9">Young leaf</tissue>
    </source>
</reference>
<evidence type="ECO:0000256" key="6">
    <source>
        <dbReference type="ARBA" id="ARBA00022989"/>
    </source>
</evidence>
<evidence type="ECO:0000256" key="4">
    <source>
        <dbReference type="ARBA" id="ARBA00022692"/>
    </source>
</evidence>
<evidence type="ECO:0000256" key="7">
    <source>
        <dbReference type="ARBA" id="ARBA00023136"/>
    </source>
</evidence>
<organism evidence="9 10">
    <name type="scientific">Malus domestica</name>
    <name type="common">Apple</name>
    <name type="synonym">Pyrus malus</name>
    <dbReference type="NCBI Taxonomy" id="3750"/>
    <lineage>
        <taxon>Eukaryota</taxon>
        <taxon>Viridiplantae</taxon>
        <taxon>Streptophyta</taxon>
        <taxon>Embryophyta</taxon>
        <taxon>Tracheophyta</taxon>
        <taxon>Spermatophyta</taxon>
        <taxon>Magnoliopsida</taxon>
        <taxon>eudicotyledons</taxon>
        <taxon>Gunneridae</taxon>
        <taxon>Pentapetalae</taxon>
        <taxon>rosids</taxon>
        <taxon>fabids</taxon>
        <taxon>Rosales</taxon>
        <taxon>Rosaceae</taxon>
        <taxon>Amygdaloideae</taxon>
        <taxon>Maleae</taxon>
        <taxon>Malus</taxon>
    </lineage>
</organism>
<protein>
    <recommendedName>
        <fullName evidence="3">ER membrane protein complex subunit 4</fullName>
    </recommendedName>
</protein>
<dbReference type="InterPro" id="IPR009445">
    <property type="entry name" value="TMEM85/Emc4"/>
</dbReference>
<sequence>MPPIKRERERDRAREKGRGILAWVSGRETVRERDREGLDGEQSRVLDLVIFDSASPLLYLTLLEGRMDKGREREGKKHALHFLGLTGYPTGLLSRGCLREVSERRGFSVLSSDSTGYLETEGIEKTWRIKQESIALHLSMPPNGNNASLSSLCLSICIYLSFSRWNNPLIIQVAARFCIFSFPIEVASIKSAPTTGEVTKPDCYRPGIVAFRLIKSEKIWAIRAQCKASCKYGKQPRHSSTQGSSIFHFGLIGTCPPSIRFLAILLLQCSSKVNVLRRDAWLSAYPTYLLCFHFIHVLNYESLGSCTGPIQEFGDDGFMIWMVGSIVHLFSIGITFSALWQPISTLHGVGKGQTGGYAASEIEIERDGDRARDGGISGICKFFPLLPQAKSFHSYELLGPLLPAQQLTYLVFPIFWDIFSFGAIKSATDFQEYNEVAGVSALDFGYTNNTAVYHTKDFIHPLQVNLAIPKYKRNKD</sequence>
<evidence type="ECO:0000256" key="5">
    <source>
        <dbReference type="ARBA" id="ARBA00022824"/>
    </source>
</evidence>
<evidence type="ECO:0000256" key="3">
    <source>
        <dbReference type="ARBA" id="ARBA00020820"/>
    </source>
</evidence>